<dbReference type="OrthoDB" id="291621at2"/>
<organism evidence="2 3">
    <name type="scientific">Maioricimonas rarisocia</name>
    <dbReference type="NCBI Taxonomy" id="2528026"/>
    <lineage>
        <taxon>Bacteria</taxon>
        <taxon>Pseudomonadati</taxon>
        <taxon>Planctomycetota</taxon>
        <taxon>Planctomycetia</taxon>
        <taxon>Planctomycetales</taxon>
        <taxon>Planctomycetaceae</taxon>
        <taxon>Maioricimonas</taxon>
    </lineage>
</organism>
<gene>
    <name evidence="2" type="ORF">Mal4_29740</name>
</gene>
<feature type="domain" description="BON" evidence="1">
    <location>
        <begin position="16"/>
        <end position="84"/>
    </location>
</feature>
<evidence type="ECO:0000313" key="2">
    <source>
        <dbReference type="EMBL" id="QDU38644.1"/>
    </source>
</evidence>
<accession>A0A517Z841</accession>
<evidence type="ECO:0000259" key="1">
    <source>
        <dbReference type="PROSITE" id="PS50914"/>
    </source>
</evidence>
<dbReference type="Proteomes" id="UP000320496">
    <property type="component" value="Chromosome"/>
</dbReference>
<reference evidence="2 3" key="1">
    <citation type="submission" date="2019-02" db="EMBL/GenBank/DDBJ databases">
        <title>Deep-cultivation of Planctomycetes and their phenomic and genomic characterization uncovers novel biology.</title>
        <authorList>
            <person name="Wiegand S."/>
            <person name="Jogler M."/>
            <person name="Boedeker C."/>
            <person name="Pinto D."/>
            <person name="Vollmers J."/>
            <person name="Rivas-Marin E."/>
            <person name="Kohn T."/>
            <person name="Peeters S.H."/>
            <person name="Heuer A."/>
            <person name="Rast P."/>
            <person name="Oberbeckmann S."/>
            <person name="Bunk B."/>
            <person name="Jeske O."/>
            <person name="Meyerdierks A."/>
            <person name="Storesund J.E."/>
            <person name="Kallscheuer N."/>
            <person name="Luecker S."/>
            <person name="Lage O.M."/>
            <person name="Pohl T."/>
            <person name="Merkel B.J."/>
            <person name="Hornburger P."/>
            <person name="Mueller R.-W."/>
            <person name="Bruemmer F."/>
            <person name="Labrenz M."/>
            <person name="Spormann A.M."/>
            <person name="Op den Camp H."/>
            <person name="Overmann J."/>
            <person name="Amann R."/>
            <person name="Jetten M.S.M."/>
            <person name="Mascher T."/>
            <person name="Medema M.H."/>
            <person name="Devos D.P."/>
            <person name="Kaster A.-K."/>
            <person name="Ovreas L."/>
            <person name="Rohde M."/>
            <person name="Galperin M.Y."/>
            <person name="Jogler C."/>
        </authorList>
    </citation>
    <scope>NUCLEOTIDE SEQUENCE [LARGE SCALE GENOMIC DNA]</scope>
    <source>
        <strain evidence="2 3">Mal4</strain>
    </source>
</reference>
<name>A0A517Z841_9PLAN</name>
<dbReference type="EMBL" id="CP036275">
    <property type="protein sequence ID" value="QDU38644.1"/>
    <property type="molecule type" value="Genomic_DNA"/>
</dbReference>
<dbReference type="RefSeq" id="WP_145369906.1">
    <property type="nucleotide sequence ID" value="NZ_CP036275.1"/>
</dbReference>
<evidence type="ECO:0000313" key="3">
    <source>
        <dbReference type="Proteomes" id="UP000320496"/>
    </source>
</evidence>
<dbReference type="KEGG" id="mri:Mal4_29740"/>
<sequence length="90" mass="9963">MVLATGTSDYPASASQVPTLICRVQAELERNSYLSHRPIQCVRENETVVLQGTVQTYFEKQMAQTVAAGVDGIERVINKIEVTRDHDPTS</sequence>
<dbReference type="AlphaFoldDB" id="A0A517Z841"/>
<proteinExistence type="predicted"/>
<dbReference type="Gene3D" id="3.30.1340.30">
    <property type="match status" value="1"/>
</dbReference>
<dbReference type="InterPro" id="IPR007055">
    <property type="entry name" value="BON_dom"/>
</dbReference>
<dbReference type="PROSITE" id="PS50914">
    <property type="entry name" value="BON"/>
    <property type="match status" value="1"/>
</dbReference>
<protein>
    <submittedName>
        <fullName evidence="2">BON domain protein</fullName>
    </submittedName>
</protein>
<keyword evidence="3" id="KW-1185">Reference proteome</keyword>
<dbReference type="Pfam" id="PF04972">
    <property type="entry name" value="BON"/>
    <property type="match status" value="1"/>
</dbReference>